<dbReference type="Pfam" id="PF00445">
    <property type="entry name" value="Ribonuclease_T2"/>
    <property type="match status" value="1"/>
</dbReference>
<dbReference type="InterPro" id="IPR001841">
    <property type="entry name" value="Znf_RING"/>
</dbReference>
<dbReference type="InterPro" id="IPR036430">
    <property type="entry name" value="RNase_T2-like_sf"/>
</dbReference>
<feature type="region of interest" description="Disordered" evidence="6">
    <location>
        <begin position="207"/>
        <end position="260"/>
    </location>
</feature>
<evidence type="ECO:0000256" key="4">
    <source>
        <dbReference type="PROSITE-ProRule" id="PRU00175"/>
    </source>
</evidence>
<dbReference type="InterPro" id="IPR004947">
    <property type="entry name" value="DNase_II"/>
</dbReference>
<dbReference type="PROSITE" id="PS50089">
    <property type="entry name" value="ZF_RING_2"/>
    <property type="match status" value="1"/>
</dbReference>
<evidence type="ECO:0000256" key="7">
    <source>
        <dbReference type="SAM" id="Phobius"/>
    </source>
</evidence>
<feature type="region of interest" description="Disordered" evidence="6">
    <location>
        <begin position="437"/>
        <end position="458"/>
    </location>
</feature>
<keyword evidence="8" id="KW-0732">Signal</keyword>
<dbReference type="GO" id="GO:0004531">
    <property type="term" value="F:deoxyribonuclease II activity"/>
    <property type="evidence" value="ECO:0007669"/>
    <property type="project" value="InterPro"/>
</dbReference>
<comment type="similarity">
    <text evidence="2">Belongs to the DNase II family.</text>
</comment>
<dbReference type="Gene3D" id="3.90.730.10">
    <property type="entry name" value="Ribonuclease T2-like"/>
    <property type="match status" value="1"/>
</dbReference>
<evidence type="ECO:0000256" key="1">
    <source>
        <dbReference type="ARBA" id="ARBA00007469"/>
    </source>
</evidence>
<dbReference type="GO" id="GO:0033897">
    <property type="term" value="F:ribonuclease T2 activity"/>
    <property type="evidence" value="ECO:0007669"/>
    <property type="project" value="InterPro"/>
</dbReference>
<comment type="similarity">
    <text evidence="1 5">Belongs to the RNase T2 family.</text>
</comment>
<sequence>MPAAAGNPLVLLLLVAAAGAARAQDPVLVLRRDWTPSTCSLATVTCREHPDSFSIDGLFLADWATGEALTACAGKPPLALPELEAAGLSLDDVACAFQNYDPDTTSLEPVWRYQWEQFGACTAAGTAADFFRLGLELDQRFPLPQDIASMTSGAQLAAAIQAAFNATPRIVCDPSDGLLRNIQLCFEPGSGAIQNCPWGVQPGCNGPLRVPRTGRPARSPSPLLLPPPPSPADQTSPELVPLEASGGGSPSSSGGTSTGTKVGALVGGIVGGMLVGAAGPMAPPTETEGGTCPICLDYLESGTRVISLAPCGHILHRACYDRCAAAAVAGLGGPPGAPRCPMCRGSVAQDRIKNASAVPGARLAGGAGYAQYAARSAAPPAPPRELAWAAHASMAPVPTPAGGGLREAAGAPAAANIPASARDQLLAGIMAQLGAADPAAPPPAAALPPPAAAQGSESAGHALLRMLRQSQADRATQQTTAQAVTVQPAPAAVPAAPVAAAPTATDAPNTWCFSIDVSSSMGRSQDWQPGAVSRLCFALASLACVVDAKAAPGDWVTVQAFDAEQATLKPWFRKPAAFDKAAFLAELTGAVRACGLNRFGTNTCAATTLAVETLAAKANSLVESPPQQQPAHTAGTAQQGGAADDVGAAHSLVLLTDGWADDLGTNFASASALLCDPPFVAGGFKALLMHIAAEGEGVTCLDLLAAGPQGAPLDYVQVVRLQIGASLDLSTAAHAAAALPLPAEVAPPARPPVAPAAAPMTAAATQIAAAAAAPAIPAPPAFPMPWSGSLGVPSAARGAQPAHWRSAAPRQRSNWRPNRGAVRELQQGGCPDLVAGGVEAAAVVPAGSSATVLAFENVGPIYLAGAAEGADGTTGPSEYSLELWDAAGNTLEAGAASAGDAGCATTPVVDFCETAGGPAAVQDAGNKGSSCISTTTWIIVGVAAGAVLLAALVIWLCVRRCHRRRRPAEDLESGGWYPQPAGGFKPPRPQQQQQQFLVPARRDIFTTNASKGSGTGLRHCTDVDTWIAEVVTAGRRWEGCIMYNDDPPEAFPDGSPTGYVRPAPYRLCGHCKGVVLWDRRIVGWLVHSLPCWPCHDCSTPSGCAALSAVQQQQTDRGQSFLWVQLAVQDLPQVLAQVQHMQAFVYYRSDPRVWPHAPRDYTKSTGRGFRLAPLGTSGLWHLAKANEPNANFYRELAARFGGRWLARTNLRGPGDPEPSTHAVLNISELFVPGWDHAPYKAGSEHAKMAVCVGMREGDHPARPLVLVGDCNNTVPSHKRGGGGIIVQYPHLWEVLRLMAREYGTP</sequence>
<evidence type="ECO:0000256" key="5">
    <source>
        <dbReference type="RuleBase" id="RU004328"/>
    </source>
</evidence>
<dbReference type="SUPFAM" id="SSF55895">
    <property type="entry name" value="Ribonuclease Rh-like"/>
    <property type="match status" value="1"/>
</dbReference>
<reference evidence="10 11" key="1">
    <citation type="journal article" date="2018" name="Plant J.">
        <title>Genome sequences of Chlorella sorokiniana UTEX 1602 and Micractinium conductrix SAG 241.80: implications to maltose excretion by a green alga.</title>
        <authorList>
            <person name="Arriola M.B."/>
            <person name="Velmurugan N."/>
            <person name="Zhang Y."/>
            <person name="Plunkett M.H."/>
            <person name="Hondzo H."/>
            <person name="Barney B.M."/>
        </authorList>
    </citation>
    <scope>NUCLEOTIDE SEQUENCE [LARGE SCALE GENOMIC DNA]</scope>
    <source>
        <strain evidence="11">UTEX 1602</strain>
    </source>
</reference>
<keyword evidence="7" id="KW-1133">Transmembrane helix</keyword>
<comment type="caution">
    <text evidence="10">The sequence shown here is derived from an EMBL/GenBank/DDBJ whole genome shotgun (WGS) entry which is preliminary data.</text>
</comment>
<accession>A0A2P6TU59</accession>
<evidence type="ECO:0000256" key="2">
    <source>
        <dbReference type="ARBA" id="ARBA00007527"/>
    </source>
</evidence>
<feature type="chain" id="PRO_5015190853" evidence="8">
    <location>
        <begin position="24"/>
        <end position="1304"/>
    </location>
</feature>
<keyword evidence="4" id="KW-0862">Zinc</keyword>
<organism evidence="10 11">
    <name type="scientific">Chlorella sorokiniana</name>
    <name type="common">Freshwater green alga</name>
    <dbReference type="NCBI Taxonomy" id="3076"/>
    <lineage>
        <taxon>Eukaryota</taxon>
        <taxon>Viridiplantae</taxon>
        <taxon>Chlorophyta</taxon>
        <taxon>core chlorophytes</taxon>
        <taxon>Trebouxiophyceae</taxon>
        <taxon>Chlorellales</taxon>
        <taxon>Chlorellaceae</taxon>
        <taxon>Chlorella clade</taxon>
        <taxon>Chlorella</taxon>
    </lineage>
</organism>
<dbReference type="SUPFAM" id="SSF57850">
    <property type="entry name" value="RING/U-box"/>
    <property type="match status" value="1"/>
</dbReference>
<evidence type="ECO:0000259" key="9">
    <source>
        <dbReference type="PROSITE" id="PS50089"/>
    </source>
</evidence>
<keyword evidence="3" id="KW-0378">Hydrolase</keyword>
<keyword evidence="4" id="KW-0863">Zinc-finger</keyword>
<feature type="signal peptide" evidence="8">
    <location>
        <begin position="1"/>
        <end position="23"/>
    </location>
</feature>
<feature type="region of interest" description="Disordered" evidence="6">
    <location>
        <begin position="793"/>
        <end position="818"/>
    </location>
</feature>
<dbReference type="EMBL" id="LHPG02000006">
    <property type="protein sequence ID" value="PRW57556.1"/>
    <property type="molecule type" value="Genomic_DNA"/>
</dbReference>
<keyword evidence="7" id="KW-0812">Transmembrane</keyword>
<feature type="domain" description="RING-type" evidence="9">
    <location>
        <begin position="292"/>
        <end position="344"/>
    </location>
</feature>
<dbReference type="Gene3D" id="3.40.50.410">
    <property type="entry name" value="von Willebrand factor, type A domain"/>
    <property type="match status" value="1"/>
</dbReference>
<dbReference type="Pfam" id="PF13639">
    <property type="entry name" value="zf-RING_2"/>
    <property type="match status" value="1"/>
</dbReference>
<dbReference type="OrthoDB" id="514146at2759"/>
<name>A0A2P6TU59_CHLSO</name>
<evidence type="ECO:0000256" key="6">
    <source>
        <dbReference type="SAM" id="MobiDB-lite"/>
    </source>
</evidence>
<keyword evidence="7" id="KW-0472">Membrane</keyword>
<dbReference type="GO" id="GO:0003723">
    <property type="term" value="F:RNA binding"/>
    <property type="evidence" value="ECO:0007669"/>
    <property type="project" value="InterPro"/>
</dbReference>
<feature type="region of interest" description="Disordered" evidence="6">
    <location>
        <begin position="621"/>
        <end position="642"/>
    </location>
</feature>
<feature type="compositionally biased region" description="Low complexity" evidence="6">
    <location>
        <begin position="250"/>
        <end position="260"/>
    </location>
</feature>
<dbReference type="SUPFAM" id="SSF53300">
    <property type="entry name" value="vWA-like"/>
    <property type="match status" value="1"/>
</dbReference>
<keyword evidence="11" id="KW-1185">Reference proteome</keyword>
<feature type="region of interest" description="Disordered" evidence="6">
    <location>
        <begin position="969"/>
        <end position="992"/>
    </location>
</feature>
<dbReference type="PANTHER" id="PTHR10858">
    <property type="entry name" value="DEOXYRIBONUCLEASE II"/>
    <property type="match status" value="1"/>
</dbReference>
<dbReference type="Pfam" id="PF03265">
    <property type="entry name" value="DNase_II"/>
    <property type="match status" value="1"/>
</dbReference>
<gene>
    <name evidence="10" type="ORF">C2E21_3752</name>
</gene>
<feature type="transmembrane region" description="Helical" evidence="7">
    <location>
        <begin position="937"/>
        <end position="958"/>
    </location>
</feature>
<evidence type="ECO:0000313" key="11">
    <source>
        <dbReference type="Proteomes" id="UP000239899"/>
    </source>
</evidence>
<evidence type="ECO:0000256" key="3">
    <source>
        <dbReference type="ARBA" id="ARBA00022801"/>
    </source>
</evidence>
<evidence type="ECO:0000313" key="10">
    <source>
        <dbReference type="EMBL" id="PRW57556.1"/>
    </source>
</evidence>
<keyword evidence="4" id="KW-0479">Metal-binding</keyword>
<feature type="compositionally biased region" description="Low complexity" evidence="6">
    <location>
        <begin position="629"/>
        <end position="642"/>
    </location>
</feature>
<protein>
    <submittedName>
        <fullName evidence="10">Deoxyribonuclease-2-alpha-like isoform X1</fullName>
    </submittedName>
</protein>
<dbReference type="InterPro" id="IPR036465">
    <property type="entry name" value="vWFA_dom_sf"/>
</dbReference>
<dbReference type="InterPro" id="IPR013083">
    <property type="entry name" value="Znf_RING/FYVE/PHD"/>
</dbReference>
<feature type="compositionally biased region" description="Pro residues" evidence="6">
    <location>
        <begin position="439"/>
        <end position="451"/>
    </location>
</feature>
<proteinExistence type="inferred from homology"/>
<dbReference type="GO" id="GO:0008270">
    <property type="term" value="F:zinc ion binding"/>
    <property type="evidence" value="ECO:0007669"/>
    <property type="project" value="UniProtKB-KW"/>
</dbReference>
<dbReference type="PANTHER" id="PTHR10858:SF23">
    <property type="entry name" value="DEOXYRIBONUCLEASE II"/>
    <property type="match status" value="1"/>
</dbReference>
<dbReference type="InterPro" id="IPR001568">
    <property type="entry name" value="RNase_T2-like"/>
</dbReference>
<dbReference type="Gene3D" id="3.30.40.10">
    <property type="entry name" value="Zinc/RING finger domain, C3HC4 (zinc finger)"/>
    <property type="match status" value="1"/>
</dbReference>
<evidence type="ECO:0000256" key="8">
    <source>
        <dbReference type="SAM" id="SignalP"/>
    </source>
</evidence>
<dbReference type="Proteomes" id="UP000239899">
    <property type="component" value="Unassembled WGS sequence"/>
</dbReference>
<dbReference type="SMART" id="SM00184">
    <property type="entry name" value="RING"/>
    <property type="match status" value="1"/>
</dbReference>